<reference evidence="3" key="1">
    <citation type="submission" date="2020-03" db="EMBL/GenBank/DDBJ databases">
        <title>A high-quality chromosome-level genome assembly of a woody plant with both climbing and erect habits, Rhamnella rubrinervis.</title>
        <authorList>
            <person name="Lu Z."/>
            <person name="Yang Y."/>
            <person name="Zhu X."/>
            <person name="Sun Y."/>
        </authorList>
    </citation>
    <scope>NUCLEOTIDE SEQUENCE</scope>
    <source>
        <strain evidence="3">BYM</strain>
        <tissue evidence="3">Leaf</tissue>
    </source>
</reference>
<dbReference type="GO" id="GO:0060236">
    <property type="term" value="P:regulation of mitotic spindle organization"/>
    <property type="evidence" value="ECO:0007669"/>
    <property type="project" value="InterPro"/>
</dbReference>
<evidence type="ECO:0000313" key="3">
    <source>
        <dbReference type="EMBL" id="KAF3433098.1"/>
    </source>
</evidence>
<organism evidence="3 4">
    <name type="scientific">Rhamnella rubrinervis</name>
    <dbReference type="NCBI Taxonomy" id="2594499"/>
    <lineage>
        <taxon>Eukaryota</taxon>
        <taxon>Viridiplantae</taxon>
        <taxon>Streptophyta</taxon>
        <taxon>Embryophyta</taxon>
        <taxon>Tracheophyta</taxon>
        <taxon>Spermatophyta</taxon>
        <taxon>Magnoliopsida</taxon>
        <taxon>eudicotyledons</taxon>
        <taxon>Gunneridae</taxon>
        <taxon>Pentapetalae</taxon>
        <taxon>rosids</taxon>
        <taxon>fabids</taxon>
        <taxon>Rosales</taxon>
        <taxon>Rhamnaceae</taxon>
        <taxon>rhamnoid group</taxon>
        <taxon>Rhamneae</taxon>
        <taxon>Rhamnella</taxon>
    </lineage>
</organism>
<dbReference type="Proteomes" id="UP000796880">
    <property type="component" value="Unassembled WGS sequence"/>
</dbReference>
<dbReference type="AlphaFoldDB" id="A0A8K0DRZ3"/>
<dbReference type="InterPro" id="IPR027330">
    <property type="entry name" value="TPX2_central_dom"/>
</dbReference>
<dbReference type="GO" id="GO:0005819">
    <property type="term" value="C:spindle"/>
    <property type="evidence" value="ECO:0007669"/>
    <property type="project" value="InterPro"/>
</dbReference>
<sequence length="494" mass="56329">MDDDLEEFVTEFYASDDIDLDYEFDAARFYDFTRSETDSEERESERWFEFAGNYPPSPFIVKLKWPKGISEEIEYTFAEFKDGEDRNVDNSMESKMSSTSKNIRGFKSFKHMDRDSSKAKTKSLLKPTLSQSSTLLKPTASQLAKQNQPHLVHSIRLRRFQKKLGNVDERTPQNSSVVDNLATKRQKLEAGYLSKIAQLKHQALLLHKVPKKVGLDVRPKVTIPKGPDLETAHRAEKHKSKINAELDEQTKSNVCFFRARPLNKKILRDPSLPILRRSKPVQPEFQVFHLKTSERAKQHASNSVKNVHNSSSISQNESTEVKRSNSVNALRHVKFKTVNNNFKVLPLNKKKLSIGGENCVLRHIKSETIVTRGLEFQNDKKFEHEPPTDSFSKLSLTSEPLNDMKPRLKTPLPAKGTNENTPSSFNQERESEKDRRGLAEKRTSAEVTGISPNYNPTFTGAWTYANNHTIDIILTLINSRATKGAKTKGPKNFL</sequence>
<dbReference type="GO" id="GO:0090307">
    <property type="term" value="P:mitotic spindle assembly"/>
    <property type="evidence" value="ECO:0007669"/>
    <property type="project" value="TreeGrafter"/>
</dbReference>
<feature type="compositionally biased region" description="Polar residues" evidence="1">
    <location>
        <begin position="389"/>
        <end position="400"/>
    </location>
</feature>
<name>A0A8K0DRZ3_9ROSA</name>
<comment type="caution">
    <text evidence="3">The sequence shown here is derived from an EMBL/GenBank/DDBJ whole genome shotgun (WGS) entry which is preliminary data.</text>
</comment>
<keyword evidence="4" id="KW-1185">Reference proteome</keyword>
<feature type="compositionally biased region" description="Basic and acidic residues" evidence="1">
    <location>
        <begin position="427"/>
        <end position="444"/>
    </location>
</feature>
<dbReference type="Pfam" id="PF12214">
    <property type="entry name" value="TPX2_importin"/>
    <property type="match status" value="1"/>
</dbReference>
<dbReference type="PANTHER" id="PTHR14326:SF55">
    <property type="entry name" value="CELL CYCLE REGULATED MICROTUBULE ASSOCIATED PROTEIN"/>
    <property type="match status" value="1"/>
</dbReference>
<dbReference type="GO" id="GO:0008017">
    <property type="term" value="F:microtubule binding"/>
    <property type="evidence" value="ECO:0007669"/>
    <property type="project" value="TreeGrafter"/>
</dbReference>
<evidence type="ECO:0000259" key="2">
    <source>
        <dbReference type="Pfam" id="PF12214"/>
    </source>
</evidence>
<dbReference type="InterPro" id="IPR009675">
    <property type="entry name" value="TPX2_fam"/>
</dbReference>
<dbReference type="GO" id="GO:0005880">
    <property type="term" value="C:nuclear microtubule"/>
    <property type="evidence" value="ECO:0007669"/>
    <property type="project" value="TreeGrafter"/>
</dbReference>
<proteinExistence type="predicted"/>
<dbReference type="GO" id="GO:0030295">
    <property type="term" value="F:protein kinase activator activity"/>
    <property type="evidence" value="ECO:0007669"/>
    <property type="project" value="TreeGrafter"/>
</dbReference>
<evidence type="ECO:0000256" key="1">
    <source>
        <dbReference type="SAM" id="MobiDB-lite"/>
    </source>
</evidence>
<evidence type="ECO:0000313" key="4">
    <source>
        <dbReference type="Proteomes" id="UP000796880"/>
    </source>
</evidence>
<feature type="compositionally biased region" description="Polar residues" evidence="1">
    <location>
        <begin position="417"/>
        <end position="426"/>
    </location>
</feature>
<feature type="domain" description="TPX2 central" evidence="2">
    <location>
        <begin position="220"/>
        <end position="373"/>
    </location>
</feature>
<dbReference type="PANTHER" id="PTHR14326">
    <property type="entry name" value="TARGETING PROTEIN FOR XKLP2"/>
    <property type="match status" value="1"/>
</dbReference>
<protein>
    <recommendedName>
        <fullName evidence="2">TPX2 central domain-containing protein</fullName>
    </recommendedName>
</protein>
<accession>A0A8K0DRZ3</accession>
<feature type="region of interest" description="Disordered" evidence="1">
    <location>
        <begin position="298"/>
        <end position="325"/>
    </location>
</feature>
<dbReference type="EMBL" id="VOIH02000011">
    <property type="protein sequence ID" value="KAF3433098.1"/>
    <property type="molecule type" value="Genomic_DNA"/>
</dbReference>
<gene>
    <name evidence="3" type="ORF">FNV43_RR24200</name>
</gene>
<feature type="region of interest" description="Disordered" evidence="1">
    <location>
        <begin position="380"/>
        <end position="452"/>
    </location>
</feature>
<dbReference type="OrthoDB" id="1684416at2759"/>
<feature type="compositionally biased region" description="Low complexity" evidence="1">
    <location>
        <begin position="301"/>
        <end position="314"/>
    </location>
</feature>